<keyword evidence="3" id="KW-1185">Reference proteome</keyword>
<sequence length="129" mass="14993">MIGNSQERYGPIPTTERIETNDDNCPSIRSRQSYYTIREENATTVQIIVQTSNFRQTLEVVECEREKIEQRPSDRQCFENLGLHSFSMRATCEETTATRSLLVYDPLKDQVMEKNYTISVCCSCRVTHK</sequence>
<organism evidence="3 5">
    <name type="scientific">Trichoplusia ni</name>
    <name type="common">Cabbage looper</name>
    <dbReference type="NCBI Taxonomy" id="7111"/>
    <lineage>
        <taxon>Eukaryota</taxon>
        <taxon>Metazoa</taxon>
        <taxon>Ecdysozoa</taxon>
        <taxon>Arthropoda</taxon>
        <taxon>Hexapoda</taxon>
        <taxon>Insecta</taxon>
        <taxon>Pterygota</taxon>
        <taxon>Neoptera</taxon>
        <taxon>Endopterygota</taxon>
        <taxon>Lepidoptera</taxon>
        <taxon>Glossata</taxon>
        <taxon>Ditrysia</taxon>
        <taxon>Noctuoidea</taxon>
        <taxon>Noctuidae</taxon>
        <taxon>Plusiinae</taxon>
        <taxon>Trichoplusia</taxon>
    </lineage>
</organism>
<feature type="region of interest" description="Disordered" evidence="1">
    <location>
        <begin position="1"/>
        <end position="25"/>
    </location>
</feature>
<reference evidence="4 5" key="1">
    <citation type="submission" date="2025-04" db="UniProtKB">
        <authorList>
            <consortium name="RefSeq"/>
        </authorList>
    </citation>
    <scope>IDENTIFICATION</scope>
</reference>
<dbReference type="Pfam" id="PF16077">
    <property type="entry name" value="Spaetzle"/>
    <property type="match status" value="1"/>
</dbReference>
<evidence type="ECO:0000313" key="5">
    <source>
        <dbReference type="RefSeq" id="XP_026737270.1"/>
    </source>
</evidence>
<dbReference type="GeneID" id="113500616"/>
<dbReference type="SUPFAM" id="SSF57501">
    <property type="entry name" value="Cystine-knot cytokines"/>
    <property type="match status" value="1"/>
</dbReference>
<dbReference type="OrthoDB" id="7441557at2759"/>
<dbReference type="InterPro" id="IPR029034">
    <property type="entry name" value="Cystine-knot_cytokine"/>
</dbReference>
<evidence type="ECO:0000259" key="2">
    <source>
        <dbReference type="Pfam" id="PF16077"/>
    </source>
</evidence>
<dbReference type="RefSeq" id="XP_026737270.1">
    <property type="nucleotide sequence ID" value="XM_026881469.1"/>
</dbReference>
<accession>A0A7E5W9E7</accession>
<dbReference type="InterPro" id="IPR032104">
    <property type="entry name" value="Spaetzle"/>
</dbReference>
<name>A0A7E5W9E7_TRINI</name>
<proteinExistence type="predicted"/>
<evidence type="ECO:0000313" key="3">
    <source>
        <dbReference type="Proteomes" id="UP000322000"/>
    </source>
</evidence>
<evidence type="ECO:0000256" key="1">
    <source>
        <dbReference type="SAM" id="MobiDB-lite"/>
    </source>
</evidence>
<dbReference type="KEGG" id="tnl:113500616"/>
<dbReference type="Proteomes" id="UP000322000">
    <property type="component" value="Chromosome 14"/>
</dbReference>
<dbReference type="Gene3D" id="2.10.90.10">
    <property type="entry name" value="Cystine-knot cytokines"/>
    <property type="match status" value="1"/>
</dbReference>
<evidence type="ECO:0000313" key="4">
    <source>
        <dbReference type="RefSeq" id="XP_026737269.1"/>
    </source>
</evidence>
<dbReference type="AlphaFoldDB" id="A0A7E5W9E7"/>
<protein>
    <submittedName>
        <fullName evidence="4 5">Uncharacterized protein LOC113500616</fullName>
    </submittedName>
</protein>
<feature type="domain" description="Spaetzle" evidence="2">
    <location>
        <begin position="39"/>
        <end position="126"/>
    </location>
</feature>
<dbReference type="RefSeq" id="XP_026737269.1">
    <property type="nucleotide sequence ID" value="XM_026881468.1"/>
</dbReference>
<gene>
    <name evidence="4 5" type="primary">LOC113500616</name>
</gene>